<comment type="caution">
    <text evidence="2">The sequence shown here is derived from an EMBL/GenBank/DDBJ whole genome shotgun (WGS) entry which is preliminary data.</text>
</comment>
<evidence type="ECO:0000313" key="3">
    <source>
        <dbReference type="Proteomes" id="UP000637578"/>
    </source>
</evidence>
<keyword evidence="1" id="KW-0812">Transmembrane</keyword>
<evidence type="ECO:0000313" key="2">
    <source>
        <dbReference type="EMBL" id="GGM54414.1"/>
    </source>
</evidence>
<proteinExistence type="predicted"/>
<gene>
    <name evidence="2" type="ORF">GCM10012275_26920</name>
</gene>
<keyword evidence="3" id="KW-1185">Reference proteome</keyword>
<keyword evidence="1" id="KW-0472">Membrane</keyword>
<feature type="transmembrane region" description="Helical" evidence="1">
    <location>
        <begin position="12"/>
        <end position="35"/>
    </location>
</feature>
<dbReference type="Proteomes" id="UP000637578">
    <property type="component" value="Unassembled WGS sequence"/>
</dbReference>
<reference evidence="2" key="2">
    <citation type="submission" date="2020-09" db="EMBL/GenBank/DDBJ databases">
        <authorList>
            <person name="Sun Q."/>
            <person name="Zhou Y."/>
        </authorList>
    </citation>
    <scope>NUCLEOTIDE SEQUENCE</scope>
    <source>
        <strain evidence="2">CGMCC 4.5737</strain>
    </source>
</reference>
<keyword evidence="1" id="KW-1133">Transmembrane helix</keyword>
<dbReference type="AlphaFoldDB" id="A0A8J3CDZ0"/>
<protein>
    <submittedName>
        <fullName evidence="2">Uncharacterized protein</fullName>
    </submittedName>
</protein>
<sequence length="74" mass="7272">MTVRWAALAQVALVGFGVAVSLVVLFTLGVLGLSARAAARERGAGGGLGQVVAGLCFAGCAAVVLYGVHLIAFG</sequence>
<organism evidence="2 3">
    <name type="scientific">Longimycelium tulufanense</name>
    <dbReference type="NCBI Taxonomy" id="907463"/>
    <lineage>
        <taxon>Bacteria</taxon>
        <taxon>Bacillati</taxon>
        <taxon>Actinomycetota</taxon>
        <taxon>Actinomycetes</taxon>
        <taxon>Pseudonocardiales</taxon>
        <taxon>Pseudonocardiaceae</taxon>
        <taxon>Longimycelium</taxon>
    </lineage>
</organism>
<dbReference type="RefSeq" id="WP_189057486.1">
    <property type="nucleotide sequence ID" value="NZ_BMMK01000010.1"/>
</dbReference>
<evidence type="ECO:0000256" key="1">
    <source>
        <dbReference type="SAM" id="Phobius"/>
    </source>
</evidence>
<accession>A0A8J3CDZ0</accession>
<name>A0A8J3CDZ0_9PSEU</name>
<feature type="transmembrane region" description="Helical" evidence="1">
    <location>
        <begin position="47"/>
        <end position="72"/>
    </location>
</feature>
<dbReference type="EMBL" id="BMMK01000010">
    <property type="protein sequence ID" value="GGM54414.1"/>
    <property type="molecule type" value="Genomic_DNA"/>
</dbReference>
<reference evidence="2" key="1">
    <citation type="journal article" date="2014" name="Int. J. Syst. Evol. Microbiol.">
        <title>Complete genome sequence of Corynebacterium casei LMG S-19264T (=DSM 44701T), isolated from a smear-ripened cheese.</title>
        <authorList>
            <consortium name="US DOE Joint Genome Institute (JGI-PGF)"/>
            <person name="Walter F."/>
            <person name="Albersmeier A."/>
            <person name="Kalinowski J."/>
            <person name="Ruckert C."/>
        </authorList>
    </citation>
    <scope>NUCLEOTIDE SEQUENCE</scope>
    <source>
        <strain evidence="2">CGMCC 4.5737</strain>
    </source>
</reference>